<organism evidence="1">
    <name type="scientific">Brugia malayi</name>
    <name type="common">Filarial nematode worm</name>
    <dbReference type="NCBI Taxonomy" id="6279"/>
    <lineage>
        <taxon>Eukaryota</taxon>
        <taxon>Metazoa</taxon>
        <taxon>Ecdysozoa</taxon>
        <taxon>Nematoda</taxon>
        <taxon>Chromadorea</taxon>
        <taxon>Rhabditida</taxon>
        <taxon>Spirurina</taxon>
        <taxon>Spiruromorpha</taxon>
        <taxon>Filarioidea</taxon>
        <taxon>Onchocercidae</taxon>
        <taxon>Brugia</taxon>
    </lineage>
</organism>
<accession>A8PGT1</accession>
<evidence type="ECO:0000313" key="1">
    <source>
        <dbReference type="EMBL" id="EDP34684.1"/>
    </source>
</evidence>
<dbReference type="AlphaFoldDB" id="A8PGT1"/>
<proteinExistence type="predicted"/>
<name>A8PGT1_BRUMA</name>
<reference evidence="1" key="1">
    <citation type="journal article" date="2007" name="Science">
        <title>Draft genome of the filarial nematode parasite Brugia malayi.</title>
        <authorList>
            <person name="Ghedin E."/>
            <person name="Wang S."/>
            <person name="Spiro D."/>
            <person name="Caler E."/>
            <person name="Zhao Q."/>
            <person name="Crabtree J."/>
            <person name="Allen J.E."/>
            <person name="Delcher A.L."/>
            <person name="Guiliano D.B."/>
            <person name="Miranda-Saavedra D."/>
            <person name="Angiuoli S.V."/>
            <person name="Creasy T."/>
            <person name="Amedeo P."/>
            <person name="Haas B."/>
            <person name="El-Sayed N.M."/>
            <person name="Wortman J.R."/>
            <person name="Feldblyum T."/>
            <person name="Tallon L."/>
            <person name="Schatz M."/>
            <person name="Shumway M."/>
            <person name="Koo H."/>
            <person name="Salzberg S.L."/>
            <person name="Schobel S."/>
            <person name="Pertea M."/>
            <person name="Pop M."/>
            <person name="White O."/>
            <person name="Barton G.J."/>
            <person name="Carlow C.K."/>
            <person name="Crawford M.J."/>
            <person name="Daub J."/>
            <person name="Dimmic M.W."/>
            <person name="Estes C.F."/>
            <person name="Foster J.M."/>
            <person name="Ganatra M."/>
            <person name="Gregory W.F."/>
            <person name="Johnson N.M."/>
            <person name="Jin J."/>
            <person name="Komuniecki R."/>
            <person name="Korf I."/>
            <person name="Kumar S."/>
            <person name="Laney S."/>
            <person name="Li B.W."/>
            <person name="Li W."/>
            <person name="Lindblom T.H."/>
            <person name="Lustigman S."/>
            <person name="Ma D."/>
            <person name="Maina C.V."/>
            <person name="Martin D.M."/>
            <person name="McCarter J.P."/>
            <person name="McReynolds L."/>
            <person name="Mitreva M."/>
            <person name="Nutman T.B."/>
            <person name="Parkinson J."/>
            <person name="Peregrin-Alvarez J.M."/>
            <person name="Poole C."/>
            <person name="Ren Q."/>
            <person name="Saunders L."/>
            <person name="Sluder A.E."/>
            <person name="Smith K."/>
            <person name="Stanke M."/>
            <person name="Unnasch T.R."/>
            <person name="Ware J."/>
            <person name="Wei A.D."/>
            <person name="Weil G."/>
            <person name="Williams D.J."/>
            <person name="Zhang Y."/>
            <person name="Williams S.A."/>
            <person name="Fraser-Liggett C."/>
            <person name="Slatko B."/>
            <person name="Blaxter M.L."/>
            <person name="Scott A.L."/>
        </authorList>
    </citation>
    <scope>NUCLEOTIDE SEQUENCE [LARGE SCALE GENOMIC DNA]</scope>
</reference>
<dbReference type="EMBL" id="DS239181">
    <property type="protein sequence ID" value="EDP34684.1"/>
    <property type="molecule type" value="Genomic_DNA"/>
</dbReference>
<gene>
    <name evidence="1" type="ORF">Bm1_25055</name>
</gene>
<sequence length="39" mass="4210">MIIQILRKMYMANISVGSSSPGTADPIVSTQIFSSTNHI</sequence>
<protein>
    <submittedName>
        <fullName evidence="1">Uncharacterized protein</fullName>
    </submittedName>
</protein>